<keyword evidence="2" id="KW-1185">Reference proteome</keyword>
<protein>
    <submittedName>
        <fullName evidence="1">Uncharacterized protein</fullName>
    </submittedName>
</protein>
<dbReference type="InterPro" id="IPR001948">
    <property type="entry name" value="Peptidase_M18"/>
</dbReference>
<dbReference type="GO" id="GO:0006508">
    <property type="term" value="P:proteolysis"/>
    <property type="evidence" value="ECO:0007669"/>
    <property type="project" value="InterPro"/>
</dbReference>
<dbReference type="GO" id="GO:0004177">
    <property type="term" value="F:aminopeptidase activity"/>
    <property type="evidence" value="ECO:0007669"/>
    <property type="project" value="InterPro"/>
</dbReference>
<dbReference type="Proteomes" id="UP000692954">
    <property type="component" value="Unassembled WGS sequence"/>
</dbReference>
<proteinExistence type="predicted"/>
<sequence>MRIQQLKSITIKDMQQIVYSSAILRVIAQQTNVPIQDFIVKNDFPCDSTIRTLQASNPKLLTLVLSNGVCIRQRNCWSC</sequence>
<dbReference type="OrthoDB" id="9880441at2759"/>
<name>A0A8S1NKV9_9CILI</name>
<dbReference type="GO" id="GO:0008270">
    <property type="term" value="F:zinc ion binding"/>
    <property type="evidence" value="ECO:0007669"/>
    <property type="project" value="InterPro"/>
</dbReference>
<dbReference type="AlphaFoldDB" id="A0A8S1NKV9"/>
<dbReference type="Pfam" id="PF02127">
    <property type="entry name" value="Peptidase_M18"/>
    <property type="match status" value="1"/>
</dbReference>
<comment type="caution">
    <text evidence="1">The sequence shown here is derived from an EMBL/GenBank/DDBJ whole genome shotgun (WGS) entry which is preliminary data.</text>
</comment>
<dbReference type="EMBL" id="CAJJDN010000056">
    <property type="protein sequence ID" value="CAD8090851.1"/>
    <property type="molecule type" value="Genomic_DNA"/>
</dbReference>
<reference evidence="1" key="1">
    <citation type="submission" date="2021-01" db="EMBL/GenBank/DDBJ databases">
        <authorList>
            <consortium name="Genoscope - CEA"/>
            <person name="William W."/>
        </authorList>
    </citation>
    <scope>NUCLEOTIDE SEQUENCE</scope>
</reference>
<evidence type="ECO:0000313" key="2">
    <source>
        <dbReference type="Proteomes" id="UP000692954"/>
    </source>
</evidence>
<gene>
    <name evidence="1" type="ORF">PSON_ATCC_30995.1.T0560229</name>
</gene>
<evidence type="ECO:0000313" key="1">
    <source>
        <dbReference type="EMBL" id="CAD8090851.1"/>
    </source>
</evidence>
<organism evidence="1 2">
    <name type="scientific">Paramecium sonneborni</name>
    <dbReference type="NCBI Taxonomy" id="65129"/>
    <lineage>
        <taxon>Eukaryota</taxon>
        <taxon>Sar</taxon>
        <taxon>Alveolata</taxon>
        <taxon>Ciliophora</taxon>
        <taxon>Intramacronucleata</taxon>
        <taxon>Oligohymenophorea</taxon>
        <taxon>Peniculida</taxon>
        <taxon>Parameciidae</taxon>
        <taxon>Paramecium</taxon>
    </lineage>
</organism>
<accession>A0A8S1NKV9</accession>